<accession>A0A9W9Z0G0</accession>
<evidence type="ECO:0000313" key="4">
    <source>
        <dbReference type="Proteomes" id="UP001163046"/>
    </source>
</evidence>
<dbReference type="SUPFAM" id="SSF56436">
    <property type="entry name" value="C-type lectin-like"/>
    <property type="match status" value="2"/>
</dbReference>
<dbReference type="SMART" id="SM00034">
    <property type="entry name" value="CLECT"/>
    <property type="match status" value="2"/>
</dbReference>
<dbReference type="InterPro" id="IPR050111">
    <property type="entry name" value="C-type_lectin/snaclec_domain"/>
</dbReference>
<evidence type="ECO:0000313" key="3">
    <source>
        <dbReference type="EMBL" id="KAJ7371423.1"/>
    </source>
</evidence>
<dbReference type="AlphaFoldDB" id="A0A9W9Z0G0"/>
<sequence length="380" mass="41842">MTVYVFGRSCYIFTKTGNTWTKNRNSCKNTAGGDLVSMETKAEWQFINSKIQNLILLGDNEWHIGLEKQGNTWKWVSGSPLTIVKWQPSQPSGDGKFAVMAKNYATGTRGLFNDLADHNHRAFICEIPKAEVPVPRLPAFPLPPSDRKGGYKCLPFGNSCYIFTKLGSDWTDNRLSCRGHRTGGDLVTMDTEAEWRFINSEIQKLTIPGADAEWHIGLVNRNTWKWRWVSGWPLTISKWQSQEPSADKRSNAAVISKASQGLFKAVPHSLFRPFICEFPSVPKGRNQGYDFRPPALHDNVLVPAAVPNESPSQPPGTPVPPAGATTRPGSQQPQTEPPGTTNAPIGTSNAKQATTTAPVVPPTKPPMTTALVLQGSVYQF</sequence>
<feature type="region of interest" description="Disordered" evidence="1">
    <location>
        <begin position="305"/>
        <end position="366"/>
    </location>
</feature>
<keyword evidence="4" id="KW-1185">Reference proteome</keyword>
<feature type="domain" description="C-type lectin" evidence="2">
    <location>
        <begin position="6"/>
        <end position="126"/>
    </location>
</feature>
<dbReference type="PROSITE" id="PS50041">
    <property type="entry name" value="C_TYPE_LECTIN_2"/>
    <property type="match status" value="2"/>
</dbReference>
<dbReference type="PANTHER" id="PTHR22803">
    <property type="entry name" value="MANNOSE, PHOSPHOLIPASE, LECTIN RECEPTOR RELATED"/>
    <property type="match status" value="1"/>
</dbReference>
<dbReference type="InterPro" id="IPR016187">
    <property type="entry name" value="CTDL_fold"/>
</dbReference>
<dbReference type="InterPro" id="IPR001304">
    <property type="entry name" value="C-type_lectin-like"/>
</dbReference>
<feature type="domain" description="C-type lectin" evidence="2">
    <location>
        <begin position="156"/>
        <end position="277"/>
    </location>
</feature>
<dbReference type="EMBL" id="MU826847">
    <property type="protein sequence ID" value="KAJ7371423.1"/>
    <property type="molecule type" value="Genomic_DNA"/>
</dbReference>
<name>A0A9W9Z0G0_9CNID</name>
<keyword evidence="3" id="KW-0675">Receptor</keyword>
<comment type="caution">
    <text evidence="3">The sequence shown here is derived from an EMBL/GenBank/DDBJ whole genome shotgun (WGS) entry which is preliminary data.</text>
</comment>
<proteinExistence type="predicted"/>
<dbReference type="Pfam" id="PF00059">
    <property type="entry name" value="Lectin_C"/>
    <property type="match status" value="2"/>
</dbReference>
<reference evidence="3" key="1">
    <citation type="submission" date="2023-01" db="EMBL/GenBank/DDBJ databases">
        <title>Genome assembly of the deep-sea coral Lophelia pertusa.</title>
        <authorList>
            <person name="Herrera S."/>
            <person name="Cordes E."/>
        </authorList>
    </citation>
    <scope>NUCLEOTIDE SEQUENCE</scope>
    <source>
        <strain evidence="3">USNM1676648</strain>
        <tissue evidence="3">Polyp</tissue>
    </source>
</reference>
<dbReference type="CDD" id="cd00037">
    <property type="entry name" value="CLECT"/>
    <property type="match status" value="2"/>
</dbReference>
<evidence type="ECO:0000256" key="1">
    <source>
        <dbReference type="SAM" id="MobiDB-lite"/>
    </source>
</evidence>
<organism evidence="3 4">
    <name type="scientific">Desmophyllum pertusum</name>
    <dbReference type="NCBI Taxonomy" id="174260"/>
    <lineage>
        <taxon>Eukaryota</taxon>
        <taxon>Metazoa</taxon>
        <taxon>Cnidaria</taxon>
        <taxon>Anthozoa</taxon>
        <taxon>Hexacorallia</taxon>
        <taxon>Scleractinia</taxon>
        <taxon>Caryophylliina</taxon>
        <taxon>Caryophylliidae</taxon>
        <taxon>Desmophyllum</taxon>
    </lineage>
</organism>
<gene>
    <name evidence="3" type="primary">MRC2_4</name>
    <name evidence="3" type="ORF">OS493_025889</name>
</gene>
<dbReference type="Gene3D" id="3.10.100.10">
    <property type="entry name" value="Mannose-Binding Protein A, subunit A"/>
    <property type="match status" value="2"/>
</dbReference>
<dbReference type="InterPro" id="IPR016186">
    <property type="entry name" value="C-type_lectin-like/link_sf"/>
</dbReference>
<dbReference type="OrthoDB" id="6133475at2759"/>
<protein>
    <submittedName>
        <fullName evidence="3">C-type mannose receptor 2</fullName>
    </submittedName>
</protein>
<feature type="compositionally biased region" description="Polar residues" evidence="1">
    <location>
        <begin position="330"/>
        <end position="349"/>
    </location>
</feature>
<evidence type="ECO:0000259" key="2">
    <source>
        <dbReference type="PROSITE" id="PS50041"/>
    </source>
</evidence>
<feature type="compositionally biased region" description="Pro residues" evidence="1">
    <location>
        <begin position="312"/>
        <end position="321"/>
    </location>
</feature>
<dbReference type="Proteomes" id="UP001163046">
    <property type="component" value="Unassembled WGS sequence"/>
</dbReference>